<reference evidence="2 3" key="1">
    <citation type="submission" date="2023-07" db="EMBL/GenBank/DDBJ databases">
        <title>Genomic Encyclopedia of Type Strains, Phase IV (KMG-IV): sequencing the most valuable type-strain genomes for metagenomic binning, comparative biology and taxonomic classification.</title>
        <authorList>
            <person name="Goeker M."/>
        </authorList>
    </citation>
    <scope>NUCLEOTIDE SEQUENCE [LARGE SCALE GENOMIC DNA]</scope>
    <source>
        <strain evidence="2 3">DSM 1112</strain>
    </source>
</reference>
<organism evidence="2 3">
    <name type="scientific">Pararhizobium capsulatum DSM 1112</name>
    <dbReference type="NCBI Taxonomy" id="1121113"/>
    <lineage>
        <taxon>Bacteria</taxon>
        <taxon>Pseudomonadati</taxon>
        <taxon>Pseudomonadota</taxon>
        <taxon>Alphaproteobacteria</taxon>
        <taxon>Hyphomicrobiales</taxon>
        <taxon>Rhizobiaceae</taxon>
        <taxon>Rhizobium/Agrobacterium group</taxon>
        <taxon>Pararhizobium</taxon>
    </lineage>
</organism>
<comment type="caution">
    <text evidence="2">The sequence shown here is derived from an EMBL/GenBank/DDBJ whole genome shotgun (WGS) entry which is preliminary data.</text>
</comment>
<gene>
    <name evidence="2" type="ORF">QO002_001654</name>
</gene>
<name>A0ABU0BMM9_9HYPH</name>
<evidence type="ECO:0000256" key="1">
    <source>
        <dbReference type="SAM" id="MobiDB-lite"/>
    </source>
</evidence>
<accession>A0ABU0BMM9</accession>
<evidence type="ECO:0000313" key="2">
    <source>
        <dbReference type="EMBL" id="MDQ0319516.1"/>
    </source>
</evidence>
<dbReference type="RefSeq" id="WP_307228489.1">
    <property type="nucleotide sequence ID" value="NZ_JAUSVF010000001.1"/>
</dbReference>
<keyword evidence="3" id="KW-1185">Reference proteome</keyword>
<dbReference type="Proteomes" id="UP001230207">
    <property type="component" value="Unassembled WGS sequence"/>
</dbReference>
<proteinExistence type="predicted"/>
<protein>
    <submittedName>
        <fullName evidence="2">Uncharacterized protein</fullName>
    </submittedName>
</protein>
<evidence type="ECO:0000313" key="3">
    <source>
        <dbReference type="Proteomes" id="UP001230207"/>
    </source>
</evidence>
<dbReference type="EMBL" id="JAUSVF010000001">
    <property type="protein sequence ID" value="MDQ0319516.1"/>
    <property type="molecule type" value="Genomic_DNA"/>
</dbReference>
<sequence>MSVAERNGVVTIADGQNFQFGSTNIHGVVNGICINNTNPSELCRARSRPATLSRKKQMAGHIVPGLQ</sequence>
<feature type="region of interest" description="Disordered" evidence="1">
    <location>
        <begin position="47"/>
        <end position="67"/>
    </location>
</feature>